<gene>
    <name evidence="3" type="ORF">STAS_18286</name>
</gene>
<dbReference type="GO" id="GO:0003723">
    <property type="term" value="F:RNA binding"/>
    <property type="evidence" value="ECO:0007669"/>
    <property type="project" value="InterPro"/>
</dbReference>
<feature type="non-terminal residue" evidence="3">
    <location>
        <position position="188"/>
    </location>
</feature>
<dbReference type="Gene3D" id="1.25.40.10">
    <property type="entry name" value="Tetratricopeptide repeat domain"/>
    <property type="match status" value="1"/>
</dbReference>
<sequence length="188" mass="20956">MFGGTMAPYGTCPYASALTLNDDIVSWTAMINGYAEHGISREAIELFKRIPDAGLRPDSVTFIGVLGACSHAGLVGLGLEEAERMMREMSFEKEVVVWSSVLRASRECGDVERGRVAAEEWKETAGVRRLMRWRGVVKEPGWSWVKVKEEEKRVSAFVAGDRNHPRCDEVYGVLGLVYCSSEELSFEE</sequence>
<dbReference type="AlphaFoldDB" id="A0A5A7Q9I0"/>
<name>A0A5A7Q9I0_STRAF</name>
<dbReference type="NCBIfam" id="TIGR00756">
    <property type="entry name" value="PPR"/>
    <property type="match status" value="1"/>
</dbReference>
<dbReference type="Pfam" id="PF13041">
    <property type="entry name" value="PPR_2"/>
    <property type="match status" value="1"/>
</dbReference>
<dbReference type="InterPro" id="IPR011990">
    <property type="entry name" value="TPR-like_helical_dom_sf"/>
</dbReference>
<reference evidence="4" key="1">
    <citation type="journal article" date="2019" name="Curr. Biol.">
        <title>Genome Sequence of Striga asiatica Provides Insight into the Evolution of Plant Parasitism.</title>
        <authorList>
            <person name="Yoshida S."/>
            <person name="Kim S."/>
            <person name="Wafula E.K."/>
            <person name="Tanskanen J."/>
            <person name="Kim Y.M."/>
            <person name="Honaas L."/>
            <person name="Yang Z."/>
            <person name="Spallek T."/>
            <person name="Conn C.E."/>
            <person name="Ichihashi Y."/>
            <person name="Cheong K."/>
            <person name="Cui S."/>
            <person name="Der J.P."/>
            <person name="Gundlach H."/>
            <person name="Jiao Y."/>
            <person name="Hori C."/>
            <person name="Ishida J.K."/>
            <person name="Kasahara H."/>
            <person name="Kiba T."/>
            <person name="Kim M.S."/>
            <person name="Koo N."/>
            <person name="Laohavisit A."/>
            <person name="Lee Y.H."/>
            <person name="Lumba S."/>
            <person name="McCourt P."/>
            <person name="Mortimer J.C."/>
            <person name="Mutuku J.M."/>
            <person name="Nomura T."/>
            <person name="Sasaki-Sekimoto Y."/>
            <person name="Seto Y."/>
            <person name="Wang Y."/>
            <person name="Wakatake T."/>
            <person name="Sakakibara H."/>
            <person name="Demura T."/>
            <person name="Yamaguchi S."/>
            <person name="Yoneyama K."/>
            <person name="Manabe R.I."/>
            <person name="Nelson D.C."/>
            <person name="Schulman A.H."/>
            <person name="Timko M.P."/>
            <person name="dePamphilis C.W."/>
            <person name="Choi D."/>
            <person name="Shirasu K."/>
        </authorList>
    </citation>
    <scope>NUCLEOTIDE SEQUENCE [LARGE SCALE GENOMIC DNA]</scope>
    <source>
        <strain evidence="4">cv. UVA1</strain>
    </source>
</reference>
<accession>A0A5A7Q9I0</accession>
<evidence type="ECO:0000256" key="2">
    <source>
        <dbReference type="PROSITE-ProRule" id="PRU00708"/>
    </source>
</evidence>
<protein>
    <submittedName>
        <fullName evidence="3">Pentatricopeptide repeat-containing family protein</fullName>
    </submittedName>
</protein>
<dbReference type="GO" id="GO:0009451">
    <property type="term" value="P:RNA modification"/>
    <property type="evidence" value="ECO:0007669"/>
    <property type="project" value="InterPro"/>
</dbReference>
<organism evidence="3 4">
    <name type="scientific">Striga asiatica</name>
    <name type="common">Asiatic witchweed</name>
    <name type="synonym">Buchnera asiatica</name>
    <dbReference type="NCBI Taxonomy" id="4170"/>
    <lineage>
        <taxon>Eukaryota</taxon>
        <taxon>Viridiplantae</taxon>
        <taxon>Streptophyta</taxon>
        <taxon>Embryophyta</taxon>
        <taxon>Tracheophyta</taxon>
        <taxon>Spermatophyta</taxon>
        <taxon>Magnoliopsida</taxon>
        <taxon>eudicotyledons</taxon>
        <taxon>Gunneridae</taxon>
        <taxon>Pentapetalae</taxon>
        <taxon>asterids</taxon>
        <taxon>lamiids</taxon>
        <taxon>Lamiales</taxon>
        <taxon>Orobanchaceae</taxon>
        <taxon>Buchnereae</taxon>
        <taxon>Striga</taxon>
    </lineage>
</organism>
<comment type="caution">
    <text evidence="3">The sequence shown here is derived from an EMBL/GenBank/DDBJ whole genome shotgun (WGS) entry which is preliminary data.</text>
</comment>
<feature type="repeat" description="PPR" evidence="2">
    <location>
        <begin position="23"/>
        <end position="57"/>
    </location>
</feature>
<dbReference type="PANTHER" id="PTHR47926:SF532">
    <property type="entry name" value="PENTACOTRIPEPTIDE-REPEAT REGION OF PRORP DOMAIN-CONTAINING PROTEIN"/>
    <property type="match status" value="1"/>
</dbReference>
<dbReference type="InterPro" id="IPR002885">
    <property type="entry name" value="PPR_rpt"/>
</dbReference>
<proteinExistence type="predicted"/>
<dbReference type="OrthoDB" id="1890277at2759"/>
<dbReference type="Proteomes" id="UP000325081">
    <property type="component" value="Unassembled WGS sequence"/>
</dbReference>
<evidence type="ECO:0000313" key="3">
    <source>
        <dbReference type="EMBL" id="GER41566.1"/>
    </source>
</evidence>
<keyword evidence="1" id="KW-0677">Repeat</keyword>
<dbReference type="InterPro" id="IPR046960">
    <property type="entry name" value="PPR_At4g14850-like_plant"/>
</dbReference>
<dbReference type="EMBL" id="BKCP01006154">
    <property type="protein sequence ID" value="GER41566.1"/>
    <property type="molecule type" value="Genomic_DNA"/>
</dbReference>
<evidence type="ECO:0000313" key="4">
    <source>
        <dbReference type="Proteomes" id="UP000325081"/>
    </source>
</evidence>
<evidence type="ECO:0000256" key="1">
    <source>
        <dbReference type="ARBA" id="ARBA00022737"/>
    </source>
</evidence>
<keyword evidence="4" id="KW-1185">Reference proteome</keyword>
<dbReference type="PROSITE" id="PS51375">
    <property type="entry name" value="PPR"/>
    <property type="match status" value="1"/>
</dbReference>
<dbReference type="PANTHER" id="PTHR47926">
    <property type="entry name" value="PENTATRICOPEPTIDE REPEAT-CONTAINING PROTEIN"/>
    <property type="match status" value="1"/>
</dbReference>